<name>A0ABV1GN99_9FIRM</name>
<dbReference type="EMBL" id="JBBMES010000006">
    <property type="protein sequence ID" value="MEQ2534969.1"/>
    <property type="molecule type" value="Genomic_DNA"/>
</dbReference>
<comment type="caution">
    <text evidence="1">The sequence shown here is derived from an EMBL/GenBank/DDBJ whole genome shotgun (WGS) entry which is preliminary data.</text>
</comment>
<dbReference type="InterPro" id="IPR007739">
    <property type="entry name" value="RgpF"/>
</dbReference>
<proteinExistence type="predicted"/>
<gene>
    <name evidence="1" type="ORF">WMO38_07545</name>
</gene>
<dbReference type="Pfam" id="PF05045">
    <property type="entry name" value="RgpF"/>
    <property type="match status" value="1"/>
</dbReference>
<protein>
    <submittedName>
        <fullName evidence="1">Rhamnan synthesis F family protein</fullName>
    </submittedName>
</protein>
<evidence type="ECO:0000313" key="2">
    <source>
        <dbReference type="Proteomes" id="UP001480973"/>
    </source>
</evidence>
<keyword evidence="2" id="KW-1185">Reference proteome</keyword>
<sequence>MKNRYCILQKKEGSLIKDYSTSVVVVYLYYLDKIEICLKYLKNIPQKVDVYIITSNVKLKELLEKNCCEFKNIKEIRIKQNRGRDISAMLISAKDIFINYKYVCFIHDKMAKNKDMIPDTEKWVSNMFENMLGSENYINNVLNYMKNNKKVGLMIPPAPYSKNISRWYTNSWLKNYNNTVKLLEMLGCNNVIEYKDYPLAIGNAFWCRSEALKKLYEHNWKYEDFDDEPLKMDGTISHAIERALPYVADDSGYITKVVMNNVWAECFLEEIQDDMIKTFDILSDEYGIRSLTELRNYPKRKKEILEFVGKSKEVYIYGAGDRAKDCVKYLQKLNIHIKGYIVTENLNEPDWIESGKLYSVSSVKNKNISIIIAVSINYQQDILHILKENKFRRIYLF</sequence>
<evidence type="ECO:0000313" key="1">
    <source>
        <dbReference type="EMBL" id="MEQ2534969.1"/>
    </source>
</evidence>
<dbReference type="Proteomes" id="UP001480973">
    <property type="component" value="Unassembled WGS sequence"/>
</dbReference>
<accession>A0ABV1GN99</accession>
<reference evidence="1 2" key="1">
    <citation type="submission" date="2024-03" db="EMBL/GenBank/DDBJ databases">
        <title>Human intestinal bacterial collection.</title>
        <authorList>
            <person name="Pauvert C."/>
            <person name="Hitch T.C.A."/>
            <person name="Clavel T."/>
        </authorList>
    </citation>
    <scope>NUCLEOTIDE SEQUENCE [LARGE SCALE GENOMIC DNA]</scope>
    <source>
        <strain evidence="1 2">CLA-JM-H10</strain>
    </source>
</reference>
<organism evidence="1 2">
    <name type="scientific">Lachnospira intestinalis</name>
    <dbReference type="NCBI Taxonomy" id="3133158"/>
    <lineage>
        <taxon>Bacteria</taxon>
        <taxon>Bacillati</taxon>
        <taxon>Bacillota</taxon>
        <taxon>Clostridia</taxon>
        <taxon>Lachnospirales</taxon>
        <taxon>Lachnospiraceae</taxon>
        <taxon>Lachnospira</taxon>
    </lineage>
</organism>